<organism evidence="2 3">
    <name type="scientific">Melioribacter roseus (strain DSM 23840 / JCM 17771 / VKM B-2668 / P3M-2)</name>
    <dbReference type="NCBI Taxonomy" id="1191523"/>
    <lineage>
        <taxon>Bacteria</taxon>
        <taxon>Pseudomonadati</taxon>
        <taxon>Ignavibacteriota</taxon>
        <taxon>Ignavibacteria</taxon>
        <taxon>Ignavibacteriales</taxon>
        <taxon>Melioribacteraceae</taxon>
        <taxon>Melioribacter</taxon>
    </lineage>
</organism>
<dbReference type="InterPro" id="IPR029044">
    <property type="entry name" value="Nucleotide-diphossugar_trans"/>
</dbReference>
<dbReference type="eggNOG" id="COG1208">
    <property type="taxonomic scope" value="Bacteria"/>
</dbReference>
<dbReference type="RefSeq" id="WP_014856347.1">
    <property type="nucleotide sequence ID" value="NC_018178.1"/>
</dbReference>
<dbReference type="CDD" id="cd06422">
    <property type="entry name" value="NTP_transferase_like_1"/>
    <property type="match status" value="1"/>
</dbReference>
<gene>
    <name evidence="2" type="ordered locus">MROS_1679</name>
</gene>
<keyword evidence="3" id="KW-1185">Reference proteome</keyword>
<proteinExistence type="predicted"/>
<dbReference type="OrthoDB" id="9813880at2"/>
<protein>
    <submittedName>
        <fullName evidence="2">Nucleotidyl transferase</fullName>
    </submittedName>
</protein>
<evidence type="ECO:0000313" key="3">
    <source>
        <dbReference type="Proteomes" id="UP000009011"/>
    </source>
</evidence>
<keyword evidence="2" id="KW-0808">Transferase</keyword>
<dbReference type="STRING" id="1191523.MROS_1679"/>
<reference evidence="2 3" key="1">
    <citation type="journal article" date="2013" name="PLoS ONE">
        <title>Genomic analysis of Melioribacter roseus, facultatively anaerobic organotrophic bacterium representing a novel deep lineage within Bacteriodetes/Chlorobi group.</title>
        <authorList>
            <person name="Kadnikov V.V."/>
            <person name="Mardanov A.V."/>
            <person name="Podosokorskaya O.A."/>
            <person name="Gavrilov S.N."/>
            <person name="Kublanov I.V."/>
            <person name="Beletsky A.V."/>
            <person name="Bonch-Osmolovskaya E.A."/>
            <person name="Ravin N.V."/>
        </authorList>
    </citation>
    <scope>NUCLEOTIDE SEQUENCE [LARGE SCALE GENOMIC DNA]</scope>
    <source>
        <strain evidence="3">JCM 17771 / P3M-2</strain>
    </source>
</reference>
<dbReference type="GO" id="GO:0016740">
    <property type="term" value="F:transferase activity"/>
    <property type="evidence" value="ECO:0007669"/>
    <property type="project" value="UniProtKB-KW"/>
</dbReference>
<dbReference type="AlphaFoldDB" id="I7A146"/>
<dbReference type="EMBL" id="CP003557">
    <property type="protein sequence ID" value="AFN74913.1"/>
    <property type="molecule type" value="Genomic_DNA"/>
</dbReference>
<evidence type="ECO:0000313" key="2">
    <source>
        <dbReference type="EMBL" id="AFN74913.1"/>
    </source>
</evidence>
<dbReference type="InterPro" id="IPR050486">
    <property type="entry name" value="Mannose-1P_guanyltransferase"/>
</dbReference>
<accession>I7A146</accession>
<dbReference type="Gene3D" id="3.90.550.10">
    <property type="entry name" value="Spore Coat Polysaccharide Biosynthesis Protein SpsA, Chain A"/>
    <property type="match status" value="1"/>
</dbReference>
<sequence>MEAFILAAGLGTRLRPLTDTKPKALVEIKGVPLLDIVIRKLINAGFTRIVINVHHFAGQIISFLNSRKNYGVDIIISDESDKLLDTGGGLKKAAIYFTGKNPVLVHNVDILSGVDLKEFYRLHIEENNLITLAVQKRKSSRYFLFDEEKNLYGWMNEKTGEKKIVREPEGKTERLAFNGIHVVHPEVFNYFPEREIFSLVEFYLELASQKNLPERNKISYIEHTDSLFMDLGRIENLKKAERYL</sequence>
<dbReference type="PANTHER" id="PTHR22572">
    <property type="entry name" value="SUGAR-1-PHOSPHATE GUANYL TRANSFERASE"/>
    <property type="match status" value="1"/>
</dbReference>
<dbReference type="PATRIC" id="fig|1191523.3.peg.1779"/>
<dbReference type="Proteomes" id="UP000009011">
    <property type="component" value="Chromosome"/>
</dbReference>
<dbReference type="HOGENOM" id="CLU_029499_2_1_10"/>
<name>I7A146_MELRP</name>
<evidence type="ECO:0000259" key="1">
    <source>
        <dbReference type="Pfam" id="PF00483"/>
    </source>
</evidence>
<dbReference type="Pfam" id="PF00483">
    <property type="entry name" value="NTP_transferase"/>
    <property type="match status" value="1"/>
</dbReference>
<dbReference type="SUPFAM" id="SSF53448">
    <property type="entry name" value="Nucleotide-diphospho-sugar transferases"/>
    <property type="match status" value="1"/>
</dbReference>
<feature type="domain" description="Nucleotidyl transferase" evidence="1">
    <location>
        <begin position="3"/>
        <end position="241"/>
    </location>
</feature>
<dbReference type="InterPro" id="IPR005835">
    <property type="entry name" value="NTP_transferase_dom"/>
</dbReference>
<dbReference type="KEGG" id="mro:MROS_1679"/>